<organism evidence="3 4">
    <name type="scientific">Deinococcus radiophilus</name>
    <dbReference type="NCBI Taxonomy" id="32062"/>
    <lineage>
        <taxon>Bacteria</taxon>
        <taxon>Thermotogati</taxon>
        <taxon>Deinococcota</taxon>
        <taxon>Deinococci</taxon>
        <taxon>Deinococcales</taxon>
        <taxon>Deinococcaceae</taxon>
        <taxon>Deinococcus</taxon>
    </lineage>
</organism>
<evidence type="ECO:0000256" key="1">
    <source>
        <dbReference type="ARBA" id="ARBA00022737"/>
    </source>
</evidence>
<dbReference type="Gene3D" id="3.40.50.10490">
    <property type="entry name" value="Glucose-6-phosphate isomerase like protein, domain 1"/>
    <property type="match status" value="2"/>
</dbReference>
<dbReference type="InterPro" id="IPR035490">
    <property type="entry name" value="GlmS/FrlB_SIS"/>
</dbReference>
<comment type="caution">
    <text evidence="3">The sequence shown here is derived from an EMBL/GenBank/DDBJ whole genome shotgun (WGS) entry which is preliminary data.</text>
</comment>
<reference evidence="3 4" key="1">
    <citation type="submission" date="2018-12" db="EMBL/GenBank/DDBJ databases">
        <title>Deinococcus radiophilus ATCC 27603 genome sequencing and assembly.</title>
        <authorList>
            <person name="Maclea K.S."/>
            <person name="Maynard C.R."/>
        </authorList>
    </citation>
    <scope>NUCLEOTIDE SEQUENCE [LARGE SCALE GENOMIC DNA]</scope>
    <source>
        <strain evidence="3 4">ATCC 27603</strain>
    </source>
</reference>
<dbReference type="GO" id="GO:1901135">
    <property type="term" value="P:carbohydrate derivative metabolic process"/>
    <property type="evidence" value="ECO:0007669"/>
    <property type="project" value="InterPro"/>
</dbReference>
<evidence type="ECO:0000259" key="2">
    <source>
        <dbReference type="PROSITE" id="PS51464"/>
    </source>
</evidence>
<accession>A0A431VSP7</accession>
<dbReference type="GO" id="GO:0097367">
    <property type="term" value="F:carbohydrate derivative binding"/>
    <property type="evidence" value="ECO:0007669"/>
    <property type="project" value="InterPro"/>
</dbReference>
<dbReference type="CDD" id="cd05009">
    <property type="entry name" value="SIS_GlmS_GlmD_2"/>
    <property type="match status" value="1"/>
</dbReference>
<dbReference type="InterPro" id="IPR046348">
    <property type="entry name" value="SIS_dom_sf"/>
</dbReference>
<keyword evidence="4" id="KW-1185">Reference proteome</keyword>
<proteinExistence type="predicted"/>
<evidence type="ECO:0000313" key="4">
    <source>
        <dbReference type="Proteomes" id="UP000277766"/>
    </source>
</evidence>
<dbReference type="PANTHER" id="PTHR10937">
    <property type="entry name" value="GLUCOSAMINE--FRUCTOSE-6-PHOSPHATE AMINOTRANSFERASE, ISOMERIZING"/>
    <property type="match status" value="1"/>
</dbReference>
<name>A0A431VSP7_9DEIO</name>
<dbReference type="SUPFAM" id="SSF53697">
    <property type="entry name" value="SIS domain"/>
    <property type="match status" value="1"/>
</dbReference>
<dbReference type="AlphaFoldDB" id="A0A431VSP7"/>
<dbReference type="Pfam" id="PF01380">
    <property type="entry name" value="SIS"/>
    <property type="match status" value="2"/>
</dbReference>
<dbReference type="Proteomes" id="UP000277766">
    <property type="component" value="Unassembled WGS sequence"/>
</dbReference>
<dbReference type="RefSeq" id="WP_126352406.1">
    <property type="nucleotide sequence ID" value="NZ_CP086381.1"/>
</dbReference>
<dbReference type="InterPro" id="IPR035466">
    <property type="entry name" value="GlmS/AgaS_SIS"/>
</dbReference>
<dbReference type="PANTHER" id="PTHR10937:SF8">
    <property type="entry name" value="AMINOTRANSFERASE-RELATED"/>
    <property type="match status" value="1"/>
</dbReference>
<evidence type="ECO:0000313" key="3">
    <source>
        <dbReference type="EMBL" id="RTR26133.1"/>
    </source>
</evidence>
<feature type="domain" description="SIS" evidence="2">
    <location>
        <begin position="202"/>
        <end position="336"/>
    </location>
</feature>
<dbReference type="CDD" id="cd05008">
    <property type="entry name" value="SIS_GlmS_GlmD_1"/>
    <property type="match status" value="1"/>
</dbReference>
<gene>
    <name evidence="3" type="ORF">EJ104_09070</name>
</gene>
<dbReference type="InterPro" id="IPR001347">
    <property type="entry name" value="SIS_dom"/>
</dbReference>
<dbReference type="EMBL" id="RXPE01000018">
    <property type="protein sequence ID" value="RTR26133.1"/>
    <property type="molecule type" value="Genomic_DNA"/>
</dbReference>
<feature type="domain" description="SIS" evidence="2">
    <location>
        <begin position="36"/>
        <end position="187"/>
    </location>
</feature>
<dbReference type="OrthoDB" id="106547at2"/>
<protein>
    <submittedName>
        <fullName evidence="3">SIS domain-containing protein</fullName>
    </submittedName>
</protein>
<sequence length="346" mass="36611">MTESRKSEPLMLQETREIPAVLRRQRGQNAAVTRALAERLRGKLPPYAITVARGSSDHACTVLKYALEVGLGLPVGSMGPSVQTLYGRELRLDGALVIAVSQSGASPDVVETVQAARRSGAVTVALVNVEGSELAGAAEWVLPMQAGPEKAVAATKSYLASLHAPLPLLAELTGDAELRSALDRLPEVCEETLALEDQARELAERYRFAESLMVLSRGLNFGVGREAALKLKETSGLHAEAYSAAEFSHGPKRLIAEGVPLLGLTSRDAAAEATAQAYAELQGAGADLKTLGPAQGSDLRVPGTGHPFTDPLPTALAFYLFAAHLALQRGEDPDRPPLLSKVTQTR</sequence>
<keyword evidence="1" id="KW-0677">Repeat</keyword>
<dbReference type="PROSITE" id="PS51464">
    <property type="entry name" value="SIS"/>
    <property type="match status" value="2"/>
</dbReference>